<dbReference type="NCBIfam" id="NF038156">
    <property type="entry name" value="lant_syn_V_LxmK"/>
    <property type="match status" value="1"/>
</dbReference>
<dbReference type="GO" id="GO:0016740">
    <property type="term" value="F:transferase activity"/>
    <property type="evidence" value="ECO:0007669"/>
    <property type="project" value="UniProtKB-KW"/>
</dbReference>
<organism evidence="2 3">
    <name type="scientific">Actinoplanes xinjiangensis</name>
    <dbReference type="NCBI Taxonomy" id="512350"/>
    <lineage>
        <taxon>Bacteria</taxon>
        <taxon>Bacillati</taxon>
        <taxon>Actinomycetota</taxon>
        <taxon>Actinomycetes</taxon>
        <taxon>Micromonosporales</taxon>
        <taxon>Micromonosporaceae</taxon>
        <taxon>Actinoplanes</taxon>
    </lineage>
</organism>
<comment type="caution">
    <text evidence="2">The sequence shown here is derived from an EMBL/GenBank/DDBJ whole genome shotgun (WGS) entry which is preliminary data.</text>
</comment>
<evidence type="ECO:0000259" key="1">
    <source>
        <dbReference type="Pfam" id="PF01636"/>
    </source>
</evidence>
<feature type="domain" description="Aminoglycoside phosphotransferase" evidence="1">
    <location>
        <begin position="64"/>
        <end position="270"/>
    </location>
</feature>
<dbReference type="InterPro" id="IPR002575">
    <property type="entry name" value="Aminoglycoside_PTrfase"/>
</dbReference>
<keyword evidence="3" id="KW-1185">Reference proteome</keyword>
<dbReference type="SUPFAM" id="SSF56112">
    <property type="entry name" value="Protein kinase-like (PK-like)"/>
    <property type="match status" value="1"/>
</dbReference>
<dbReference type="Gene3D" id="3.90.1200.10">
    <property type="match status" value="1"/>
</dbReference>
<gene>
    <name evidence="2" type="ORF">BC793_109305</name>
</gene>
<sequence>MKHSQRTEGVTVGSNTALLPEKKVERPRYTPVDLDRHPAVEALLGRLGLGAFDRDSLAAPVGRNDTWAGRTTGGRSVFVKRLVGTDPAEVERRMKRLLAFHLWARDLPAEALRGPDFLGYDRDAALVVFELVDGARNGAELMVDETFGADLATTIGEAVGQLHTAVPPAGADWDRSLPYQPPLEALHGLSPATFDSLSFGELQGWRLMQQDADLRAAVARLREWEAEAPLVPTHCDLRVDQLLITGDTVYLTDWEEFRLADGARDVGSFAGEWLYRSVLDIVTTRGDTVFVDLELTHEMVISRGVAKMQRLMPLVRDFWRGYRTARPTVDDRFAARAAAFAGWHLLDRLMAGASRSSRLSGIERAAAGIGRGVLLQPEKFIDTLGLGDS</sequence>
<accession>A0A316FCZ6</accession>
<protein>
    <submittedName>
        <fullName evidence="2">Phosphotransferase family enzyme</fullName>
    </submittedName>
</protein>
<reference evidence="2 3" key="1">
    <citation type="submission" date="2018-05" db="EMBL/GenBank/DDBJ databases">
        <title>Genomic Encyclopedia of Archaeal and Bacterial Type Strains, Phase II (KMG-II): from individual species to whole genera.</title>
        <authorList>
            <person name="Goeker M."/>
        </authorList>
    </citation>
    <scope>NUCLEOTIDE SEQUENCE [LARGE SCALE GENOMIC DNA]</scope>
    <source>
        <strain evidence="2 3">DSM 45184</strain>
    </source>
</reference>
<keyword evidence="2" id="KW-0808">Transferase</keyword>
<evidence type="ECO:0000313" key="2">
    <source>
        <dbReference type="EMBL" id="PWK46734.1"/>
    </source>
</evidence>
<dbReference type="EMBL" id="QGGR01000009">
    <property type="protein sequence ID" value="PWK46734.1"/>
    <property type="molecule type" value="Genomic_DNA"/>
</dbReference>
<dbReference type="Pfam" id="PF01636">
    <property type="entry name" value="APH"/>
    <property type="match status" value="1"/>
</dbReference>
<dbReference type="Proteomes" id="UP000245697">
    <property type="component" value="Unassembled WGS sequence"/>
</dbReference>
<proteinExistence type="predicted"/>
<evidence type="ECO:0000313" key="3">
    <source>
        <dbReference type="Proteomes" id="UP000245697"/>
    </source>
</evidence>
<name>A0A316FCZ6_9ACTN</name>
<dbReference type="OrthoDB" id="2410440at2"/>
<dbReference type="InterPro" id="IPR011009">
    <property type="entry name" value="Kinase-like_dom_sf"/>
</dbReference>
<dbReference type="AlphaFoldDB" id="A0A316FCZ6"/>